<evidence type="ECO:0000313" key="2">
    <source>
        <dbReference type="Proteomes" id="UP001589943"/>
    </source>
</evidence>
<proteinExistence type="predicted"/>
<reference evidence="1 2" key="1">
    <citation type="submission" date="2024-09" db="EMBL/GenBank/DDBJ databases">
        <authorList>
            <person name="Sun Q."/>
            <person name="Mori K."/>
        </authorList>
    </citation>
    <scope>NUCLEOTIDE SEQUENCE [LARGE SCALE GENOMIC DNA]</scope>
    <source>
        <strain evidence="1 2">NCAIM B.02537</strain>
    </source>
</reference>
<protein>
    <submittedName>
        <fullName evidence="1">Uncharacterized protein</fullName>
    </submittedName>
</protein>
<name>A0ABV6PHJ5_9SPHN</name>
<dbReference type="Proteomes" id="UP001589943">
    <property type="component" value="Unassembled WGS sequence"/>
</dbReference>
<dbReference type="SUPFAM" id="SSF57938">
    <property type="entry name" value="DnaJ/Hsp40 cysteine-rich domain"/>
    <property type="match status" value="1"/>
</dbReference>
<evidence type="ECO:0000313" key="1">
    <source>
        <dbReference type="EMBL" id="MFC0588867.1"/>
    </source>
</evidence>
<dbReference type="RefSeq" id="WP_379480355.1">
    <property type="nucleotide sequence ID" value="NZ_JBHLTL010000001.1"/>
</dbReference>
<sequence>MAHDSRIVTCTGPQDPHAFDGIPLLPRSGALDRVCPLCAGHGQWNVEIDLASQRSKRCLCGKCDGRGWIETGDDPVPSPDIECAPGEAPRWITRLAPSDDRDPDAAD</sequence>
<dbReference type="EMBL" id="JBHLTL010000001">
    <property type="protein sequence ID" value="MFC0588867.1"/>
    <property type="molecule type" value="Genomic_DNA"/>
</dbReference>
<accession>A0ABV6PHJ5</accession>
<comment type="caution">
    <text evidence="1">The sequence shown here is derived from an EMBL/GenBank/DDBJ whole genome shotgun (WGS) entry which is preliminary data.</text>
</comment>
<keyword evidence="2" id="KW-1185">Reference proteome</keyword>
<organism evidence="1 2">
    <name type="scientific">Novosphingobium aquiterrae</name>
    <dbReference type="NCBI Taxonomy" id="624388"/>
    <lineage>
        <taxon>Bacteria</taxon>
        <taxon>Pseudomonadati</taxon>
        <taxon>Pseudomonadota</taxon>
        <taxon>Alphaproteobacteria</taxon>
        <taxon>Sphingomonadales</taxon>
        <taxon>Sphingomonadaceae</taxon>
        <taxon>Novosphingobium</taxon>
    </lineage>
</organism>
<gene>
    <name evidence="1" type="ORF">ACFFF7_05520</name>
</gene>
<dbReference type="InterPro" id="IPR036410">
    <property type="entry name" value="HSP_DnaJ_Cys-rich_dom_sf"/>
</dbReference>